<feature type="region of interest" description="Disordered" evidence="1">
    <location>
        <begin position="1"/>
        <end position="63"/>
    </location>
</feature>
<keyword evidence="3" id="KW-1185">Reference proteome</keyword>
<proteinExistence type="predicted"/>
<comment type="caution">
    <text evidence="2">The sequence shown here is derived from an EMBL/GenBank/DDBJ whole genome shotgun (WGS) entry which is preliminary data.</text>
</comment>
<organism evidence="2 3">
    <name type="scientific">Sesamum alatum</name>
    <dbReference type="NCBI Taxonomy" id="300844"/>
    <lineage>
        <taxon>Eukaryota</taxon>
        <taxon>Viridiplantae</taxon>
        <taxon>Streptophyta</taxon>
        <taxon>Embryophyta</taxon>
        <taxon>Tracheophyta</taxon>
        <taxon>Spermatophyta</taxon>
        <taxon>Magnoliopsida</taxon>
        <taxon>eudicotyledons</taxon>
        <taxon>Gunneridae</taxon>
        <taxon>Pentapetalae</taxon>
        <taxon>asterids</taxon>
        <taxon>lamiids</taxon>
        <taxon>Lamiales</taxon>
        <taxon>Pedaliaceae</taxon>
        <taxon>Sesamum</taxon>
    </lineage>
</organism>
<evidence type="ECO:0000313" key="2">
    <source>
        <dbReference type="EMBL" id="KAK4423348.1"/>
    </source>
</evidence>
<dbReference type="EMBL" id="JACGWO010000007">
    <property type="protein sequence ID" value="KAK4423348.1"/>
    <property type="molecule type" value="Genomic_DNA"/>
</dbReference>
<feature type="compositionally biased region" description="Polar residues" evidence="1">
    <location>
        <begin position="31"/>
        <end position="42"/>
    </location>
</feature>
<feature type="compositionally biased region" description="Basic and acidic residues" evidence="1">
    <location>
        <begin position="43"/>
        <end position="62"/>
    </location>
</feature>
<accession>A0AAE2CIF0</accession>
<reference evidence="2" key="2">
    <citation type="journal article" date="2024" name="Plant">
        <title>Genomic evolution and insights into agronomic trait innovations of Sesamum species.</title>
        <authorList>
            <person name="Miao H."/>
            <person name="Wang L."/>
            <person name="Qu L."/>
            <person name="Liu H."/>
            <person name="Sun Y."/>
            <person name="Le M."/>
            <person name="Wang Q."/>
            <person name="Wei S."/>
            <person name="Zheng Y."/>
            <person name="Lin W."/>
            <person name="Duan Y."/>
            <person name="Cao H."/>
            <person name="Xiong S."/>
            <person name="Wang X."/>
            <person name="Wei L."/>
            <person name="Li C."/>
            <person name="Ma Q."/>
            <person name="Ju M."/>
            <person name="Zhao R."/>
            <person name="Li G."/>
            <person name="Mu C."/>
            <person name="Tian Q."/>
            <person name="Mei H."/>
            <person name="Zhang T."/>
            <person name="Gao T."/>
            <person name="Zhang H."/>
        </authorList>
    </citation>
    <scope>NUCLEOTIDE SEQUENCE</scope>
    <source>
        <strain evidence="2">3651</strain>
    </source>
</reference>
<sequence length="136" mass="15360">MPRPPKRRGPSGCTKPRSHSGFHRPLRTNGPRPQSTRGTHSLTEPRRTEGETRRLDFDGRGRERSKRRWLFCFGEGKLKLNRFLGREQLVETLSAHGSGRVGAEWHLGLAFQGGPNRWHGAWAFKRGHGPTTNSGT</sequence>
<evidence type="ECO:0000256" key="1">
    <source>
        <dbReference type="SAM" id="MobiDB-lite"/>
    </source>
</evidence>
<dbReference type="Proteomes" id="UP001293254">
    <property type="component" value="Unassembled WGS sequence"/>
</dbReference>
<protein>
    <submittedName>
        <fullName evidence="2">Uncharacterized protein</fullName>
    </submittedName>
</protein>
<dbReference type="AlphaFoldDB" id="A0AAE2CIF0"/>
<gene>
    <name evidence="2" type="ORF">Salat_1917600</name>
</gene>
<evidence type="ECO:0000313" key="3">
    <source>
        <dbReference type="Proteomes" id="UP001293254"/>
    </source>
</evidence>
<feature type="compositionally biased region" description="Basic residues" evidence="1">
    <location>
        <begin position="16"/>
        <end position="26"/>
    </location>
</feature>
<name>A0AAE2CIF0_9LAMI</name>
<reference evidence="2" key="1">
    <citation type="submission" date="2020-06" db="EMBL/GenBank/DDBJ databases">
        <authorList>
            <person name="Li T."/>
            <person name="Hu X."/>
            <person name="Zhang T."/>
            <person name="Song X."/>
            <person name="Zhang H."/>
            <person name="Dai N."/>
            <person name="Sheng W."/>
            <person name="Hou X."/>
            <person name="Wei L."/>
        </authorList>
    </citation>
    <scope>NUCLEOTIDE SEQUENCE</scope>
    <source>
        <strain evidence="2">3651</strain>
        <tissue evidence="2">Leaf</tissue>
    </source>
</reference>